<dbReference type="PANTHER" id="PTHR32309:SF31">
    <property type="entry name" value="CAPSULAR EXOPOLYSACCHARIDE FAMILY"/>
    <property type="match status" value="1"/>
</dbReference>
<dbReference type="AlphaFoldDB" id="A0A7W8UFN4"/>
<gene>
    <name evidence="3" type="ORF">GGD55_004645</name>
</gene>
<protein>
    <submittedName>
        <fullName evidence="3">Uncharacterized protein involved in exopolysaccharide biosynthesis</fullName>
    </submittedName>
</protein>
<comment type="caution">
    <text evidence="3">The sequence shown here is derived from an EMBL/GenBank/DDBJ whole genome shotgun (WGS) entry which is preliminary data.</text>
</comment>
<keyword evidence="2" id="KW-0472">Membrane</keyword>
<keyword evidence="2" id="KW-0812">Transmembrane</keyword>
<evidence type="ECO:0000313" key="3">
    <source>
        <dbReference type="EMBL" id="MBB5537924.1"/>
    </source>
</evidence>
<keyword evidence="2" id="KW-1133">Transmembrane helix</keyword>
<accession>A0A7W8UFN4</accession>
<evidence type="ECO:0000313" key="4">
    <source>
        <dbReference type="Proteomes" id="UP000585507"/>
    </source>
</evidence>
<proteinExistence type="predicted"/>
<dbReference type="Proteomes" id="UP000585507">
    <property type="component" value="Unassembled WGS sequence"/>
</dbReference>
<evidence type="ECO:0000256" key="1">
    <source>
        <dbReference type="SAM" id="Coils"/>
    </source>
</evidence>
<evidence type="ECO:0000256" key="2">
    <source>
        <dbReference type="SAM" id="Phobius"/>
    </source>
</evidence>
<feature type="coiled-coil region" evidence="1">
    <location>
        <begin position="191"/>
        <end position="247"/>
    </location>
</feature>
<dbReference type="PANTHER" id="PTHR32309">
    <property type="entry name" value="TYROSINE-PROTEIN KINASE"/>
    <property type="match status" value="1"/>
</dbReference>
<keyword evidence="1" id="KW-0175">Coiled coil</keyword>
<dbReference type="RefSeq" id="WP_174371936.1">
    <property type="nucleotide sequence ID" value="NZ_JACHBK010000011.1"/>
</dbReference>
<dbReference type="EMBL" id="JACHBK010000011">
    <property type="protein sequence ID" value="MBB5537924.1"/>
    <property type="molecule type" value="Genomic_DNA"/>
</dbReference>
<dbReference type="InterPro" id="IPR050445">
    <property type="entry name" value="Bact_polysacc_biosynth/exp"/>
</dbReference>
<name>A0A7W8UFN4_9HYPH</name>
<feature type="transmembrane region" description="Helical" evidence="2">
    <location>
        <begin position="440"/>
        <end position="462"/>
    </location>
</feature>
<reference evidence="3 4" key="1">
    <citation type="submission" date="2020-08" db="EMBL/GenBank/DDBJ databases">
        <title>Genomic Encyclopedia of Type Strains, Phase IV (KMG-V): Genome sequencing to study the core and pangenomes of soil and plant-associated prokaryotes.</title>
        <authorList>
            <person name="Whitman W."/>
        </authorList>
    </citation>
    <scope>NUCLEOTIDE SEQUENCE [LARGE SCALE GENOMIC DNA]</scope>
    <source>
        <strain evidence="3 4">SEMIA 4084</strain>
    </source>
</reference>
<organism evidence="3 4">
    <name type="scientific">Rhizobium giardinii</name>
    <dbReference type="NCBI Taxonomy" id="56731"/>
    <lineage>
        <taxon>Bacteria</taxon>
        <taxon>Pseudomonadati</taxon>
        <taxon>Pseudomonadota</taxon>
        <taxon>Alphaproteobacteria</taxon>
        <taxon>Hyphomicrobiales</taxon>
        <taxon>Rhizobiaceae</taxon>
        <taxon>Rhizobium/Agrobacterium group</taxon>
        <taxon>Rhizobium</taxon>
    </lineage>
</organism>
<sequence>MTSITTPIWFRELSVCAMGNIDIRDIRFYRSILLQRMPYVLAIAATVFVSAVSVALLLSPVYRASAKILAESPQIPAELARSTVPIGAVAQLQILQQQITTRADLIALAQKLHVYDDSEKQPDGDDIVKDMRARIAFEQLQLDPQGDGASIFSVSFQANEPDLAANGANELAAMILGRNQRQRTDRAGSTLQFFNREVSRLGSDLSRLEADILKFKTEHKDTLPDSLEFHRSQQSSLQDRLIALEREESDLRTRRSSLVATYATSGQLVGAVSLTPEQQMLAELNRALSEQLLIFSEASPNISALRLRIASLQNSLLAIKPEGTKKAGAAATQGTPFGLNLQLSDVDKRLQAVAAEKVSVARRIEELTQAISGTPASETVLNSLERNRENIQTQYNAAIARRAEALTGEQIEMRSDGERFSVLEAATPPSQPIRPQRKRLVGLASVAGIGLGLAFVVLLEVFNKKVRRPVELERLLQSPPLATIPNISLPGELPPSRLRRRIAAMIAVGVIPISFIVADPVWMQSPSTDRETIAEQI</sequence>
<feature type="transmembrane region" description="Helical" evidence="2">
    <location>
        <begin position="502"/>
        <end position="522"/>
    </location>
</feature>
<feature type="transmembrane region" description="Helical" evidence="2">
    <location>
        <begin position="39"/>
        <end position="62"/>
    </location>
</feature>
<keyword evidence="4" id="KW-1185">Reference proteome</keyword>